<dbReference type="EnsemblMetazoa" id="G10861.1">
    <property type="protein sequence ID" value="G10861.1:cds"/>
    <property type="gene ID" value="G10861"/>
</dbReference>
<keyword evidence="12" id="KW-1133">Transmembrane helix</keyword>
<dbReference type="Gene3D" id="3.20.20.80">
    <property type="entry name" value="Glycosidases"/>
    <property type="match status" value="1"/>
</dbReference>
<dbReference type="InterPro" id="IPR011583">
    <property type="entry name" value="Chitinase_II/V-like_cat"/>
</dbReference>
<dbReference type="GO" id="GO:0004568">
    <property type="term" value="F:chitinase activity"/>
    <property type="evidence" value="ECO:0007669"/>
    <property type="project" value="UniProtKB-ARBA"/>
</dbReference>
<name>A0A8W8HSI5_MAGGI</name>
<evidence type="ECO:0000256" key="12">
    <source>
        <dbReference type="SAM" id="Phobius"/>
    </source>
</evidence>
<comment type="similarity">
    <text evidence="2 11">Belongs to the glycosyl hydrolase 18 family.</text>
</comment>
<dbReference type="EnsemblMetazoa" id="G10861.2">
    <property type="protein sequence ID" value="G10861.2:cds"/>
    <property type="gene ID" value="G10861"/>
</dbReference>
<dbReference type="EnsemblMetazoa" id="G10861.4">
    <property type="protein sequence ID" value="G10861.4:cds"/>
    <property type="gene ID" value="G10861"/>
</dbReference>
<comment type="subcellular location">
    <subcellularLocation>
        <location evidence="1">Lysosome</location>
    </subcellularLocation>
</comment>
<keyword evidence="12" id="KW-0812">Transmembrane</keyword>
<evidence type="ECO:0000256" key="9">
    <source>
        <dbReference type="ARBA" id="ARBA00074174"/>
    </source>
</evidence>
<dbReference type="PANTHER" id="PTHR46290:SF1">
    <property type="entry name" value="DI-N-ACETYLCHITOBIASE"/>
    <property type="match status" value="1"/>
</dbReference>
<dbReference type="FunFam" id="3.20.20.80:FF:000250">
    <property type="entry name" value="Probable di-N-acetylchitobiase 1"/>
    <property type="match status" value="1"/>
</dbReference>
<dbReference type="InterPro" id="IPR001223">
    <property type="entry name" value="Glyco_hydro18_cat"/>
</dbReference>
<dbReference type="InterPro" id="IPR029070">
    <property type="entry name" value="Chitinase_insertion_sf"/>
</dbReference>
<evidence type="ECO:0000256" key="5">
    <source>
        <dbReference type="ARBA" id="ARBA00023180"/>
    </source>
</evidence>
<dbReference type="SUPFAM" id="SSF51445">
    <property type="entry name" value="(Trans)glycosidases"/>
    <property type="match status" value="1"/>
</dbReference>
<dbReference type="InterPro" id="IPR017853">
    <property type="entry name" value="GH"/>
</dbReference>
<accession>A0A8W8HSI5</accession>
<dbReference type="AlphaFoldDB" id="A0A8W8HSI5"/>
<dbReference type="Gene3D" id="3.10.50.10">
    <property type="match status" value="1"/>
</dbReference>
<evidence type="ECO:0000313" key="14">
    <source>
        <dbReference type="EnsemblMetazoa" id="G10861.5:cds"/>
    </source>
</evidence>
<evidence type="ECO:0000256" key="10">
    <source>
        <dbReference type="RuleBase" id="RU000489"/>
    </source>
</evidence>
<keyword evidence="3" id="KW-0732">Signal</keyword>
<dbReference type="GO" id="GO:0009313">
    <property type="term" value="P:oligosaccharide catabolic process"/>
    <property type="evidence" value="ECO:0007669"/>
    <property type="project" value="TreeGrafter"/>
</dbReference>
<protein>
    <recommendedName>
        <fullName evidence="9">Di-N-acetylchitobiase</fullName>
    </recommendedName>
</protein>
<evidence type="ECO:0000313" key="15">
    <source>
        <dbReference type="Proteomes" id="UP000005408"/>
    </source>
</evidence>
<sequence length="374" mass="42922">MGREFFCPVTIVFVFSLIVFIVNGTKTSCPCATEQQCEVIKDDKRKEIFIFSLENSKDKWSRYDWSKVTTVVMVGYINLELMCFAHKHGARAVLIANFPKANLTNATDRSKWVKKNLQTVQKNYLDGINFDFEDFIEENRTDQRDGYTSLVNETFQTFKQANKNYQVTVDVAWSPVGVDSRFYDYLKLSYVSDFLFIMSYDEQSQIYGECVAGANSGFYKTLSGFYKYYEMGADLNKLVLGVPWYGYIYQCVSITKDNKCAIKHVPFRGVNCSDAAGHEINYSYIMASLLPKSSTGRIWDRETLSPRFNFVNNTITYQIWYDDPESLALKYNISTYHGLRGVGMWNADAVDFAIDPQGAKGMWDALPVYPRNSS</sequence>
<dbReference type="SMART" id="SM00636">
    <property type="entry name" value="Glyco_18"/>
    <property type="match status" value="1"/>
</dbReference>
<dbReference type="GO" id="GO:0006032">
    <property type="term" value="P:chitin catabolic process"/>
    <property type="evidence" value="ECO:0007669"/>
    <property type="project" value="UniProtKB-ARBA"/>
</dbReference>
<dbReference type="GO" id="GO:0005615">
    <property type="term" value="C:extracellular space"/>
    <property type="evidence" value="ECO:0007669"/>
    <property type="project" value="TreeGrafter"/>
</dbReference>
<evidence type="ECO:0000256" key="4">
    <source>
        <dbReference type="ARBA" id="ARBA00022801"/>
    </source>
</evidence>
<dbReference type="FunFam" id="3.10.50.10:FF:000006">
    <property type="entry name" value="Chitobiase, di-N-acetyl"/>
    <property type="match status" value="1"/>
</dbReference>
<keyword evidence="15" id="KW-1185">Reference proteome</keyword>
<evidence type="ECO:0000256" key="2">
    <source>
        <dbReference type="ARBA" id="ARBA00009336"/>
    </source>
</evidence>
<evidence type="ECO:0000256" key="7">
    <source>
        <dbReference type="ARBA" id="ARBA00023295"/>
    </source>
</evidence>
<dbReference type="EnsemblMetazoa" id="G10861.5">
    <property type="protein sequence ID" value="G10861.5:cds"/>
    <property type="gene ID" value="G10861"/>
</dbReference>
<reference evidence="14" key="1">
    <citation type="submission" date="2022-08" db="UniProtKB">
        <authorList>
            <consortium name="EnsemblMetazoa"/>
        </authorList>
    </citation>
    <scope>IDENTIFICATION</scope>
    <source>
        <strain evidence="14">05x7-T-G4-1.051#20</strain>
    </source>
</reference>
<keyword evidence="5" id="KW-0325">Glycoprotein</keyword>
<dbReference type="Proteomes" id="UP000005408">
    <property type="component" value="Unassembled WGS sequence"/>
</dbReference>
<dbReference type="InterPro" id="IPR051887">
    <property type="entry name" value="GH18_Domain-Containing"/>
</dbReference>
<keyword evidence="6" id="KW-0458">Lysosome</keyword>
<dbReference type="GO" id="GO:0008061">
    <property type="term" value="F:chitin binding"/>
    <property type="evidence" value="ECO:0007669"/>
    <property type="project" value="InterPro"/>
</dbReference>
<dbReference type="PANTHER" id="PTHR46290">
    <property type="entry name" value="DI-N-ACETYLCHITOBIASE"/>
    <property type="match status" value="1"/>
</dbReference>
<keyword evidence="4 10" id="KW-0378">Hydrolase</keyword>
<feature type="transmembrane region" description="Helical" evidence="12">
    <location>
        <begin position="5"/>
        <end position="22"/>
    </location>
</feature>
<comment type="function">
    <text evidence="8">Involved in the degradation of asparagine-linked glycoproteins. Hydrolyze of N-acetyl-beta-D-glucosamine (1-4)N-acetylglucosamine chitobiose core from the reducing end of the bond, it requires prior cleavage by glycosylasparaginase.</text>
</comment>
<keyword evidence="7 10" id="KW-0326">Glycosidase</keyword>
<dbReference type="EnsemblMetazoa" id="G10861.7">
    <property type="protein sequence ID" value="G10861.7:cds"/>
    <property type="gene ID" value="G10861"/>
</dbReference>
<dbReference type="InterPro" id="IPR001579">
    <property type="entry name" value="Glyco_hydro_18_chit_AS"/>
</dbReference>
<dbReference type="PROSITE" id="PS01095">
    <property type="entry name" value="GH18_1"/>
    <property type="match status" value="1"/>
</dbReference>
<feature type="domain" description="GH18" evidence="13">
    <location>
        <begin position="1"/>
        <end position="374"/>
    </location>
</feature>
<keyword evidence="12" id="KW-0472">Membrane</keyword>
<dbReference type="Pfam" id="PF00704">
    <property type="entry name" value="Glyco_hydro_18"/>
    <property type="match status" value="1"/>
</dbReference>
<evidence type="ECO:0000256" key="11">
    <source>
        <dbReference type="RuleBase" id="RU004453"/>
    </source>
</evidence>
<dbReference type="OrthoDB" id="73875at2759"/>
<evidence type="ECO:0000256" key="8">
    <source>
        <dbReference type="ARBA" id="ARBA00055477"/>
    </source>
</evidence>
<evidence type="ECO:0000259" key="13">
    <source>
        <dbReference type="PROSITE" id="PS51910"/>
    </source>
</evidence>
<evidence type="ECO:0000256" key="6">
    <source>
        <dbReference type="ARBA" id="ARBA00023228"/>
    </source>
</evidence>
<dbReference type="OMA" id="KWIMKQV"/>
<evidence type="ECO:0000256" key="3">
    <source>
        <dbReference type="ARBA" id="ARBA00022729"/>
    </source>
</evidence>
<organism evidence="14 15">
    <name type="scientific">Magallana gigas</name>
    <name type="common">Pacific oyster</name>
    <name type="synonym">Crassostrea gigas</name>
    <dbReference type="NCBI Taxonomy" id="29159"/>
    <lineage>
        <taxon>Eukaryota</taxon>
        <taxon>Metazoa</taxon>
        <taxon>Spiralia</taxon>
        <taxon>Lophotrochozoa</taxon>
        <taxon>Mollusca</taxon>
        <taxon>Bivalvia</taxon>
        <taxon>Autobranchia</taxon>
        <taxon>Pteriomorphia</taxon>
        <taxon>Ostreida</taxon>
        <taxon>Ostreoidea</taxon>
        <taxon>Ostreidae</taxon>
        <taxon>Magallana</taxon>
    </lineage>
</organism>
<evidence type="ECO:0000256" key="1">
    <source>
        <dbReference type="ARBA" id="ARBA00004371"/>
    </source>
</evidence>
<dbReference type="GO" id="GO:0005764">
    <property type="term" value="C:lysosome"/>
    <property type="evidence" value="ECO:0007669"/>
    <property type="project" value="UniProtKB-SubCell"/>
</dbReference>
<proteinExistence type="inferred from homology"/>
<dbReference type="PROSITE" id="PS51910">
    <property type="entry name" value="GH18_2"/>
    <property type="match status" value="1"/>
</dbReference>